<feature type="repeat" description="WD" evidence="4">
    <location>
        <begin position="268"/>
        <end position="303"/>
    </location>
</feature>
<dbReference type="PROSITE" id="PS50294">
    <property type="entry name" value="WD_REPEATS_REGION"/>
    <property type="match status" value="4"/>
</dbReference>
<dbReference type="PROSITE" id="PS00678">
    <property type="entry name" value="WD_REPEATS_1"/>
    <property type="match status" value="2"/>
</dbReference>
<organism evidence="5 6">
    <name type="scientific">Mucilaginibacter gossypii</name>
    <dbReference type="NCBI Taxonomy" id="551996"/>
    <lineage>
        <taxon>Bacteria</taxon>
        <taxon>Pseudomonadati</taxon>
        <taxon>Bacteroidota</taxon>
        <taxon>Sphingobacteriia</taxon>
        <taxon>Sphingobacteriales</taxon>
        <taxon>Sphingobacteriaceae</taxon>
        <taxon>Mucilaginibacter</taxon>
    </lineage>
</organism>
<dbReference type="GO" id="GO:0005737">
    <property type="term" value="C:cytoplasm"/>
    <property type="evidence" value="ECO:0007669"/>
    <property type="project" value="UniProtKB-ARBA"/>
</dbReference>
<dbReference type="AlphaFoldDB" id="A0A1G7N7D2"/>
<evidence type="ECO:0000256" key="4">
    <source>
        <dbReference type="PROSITE-ProRule" id="PRU00221"/>
    </source>
</evidence>
<evidence type="ECO:0000256" key="2">
    <source>
        <dbReference type="ARBA" id="ARBA00022574"/>
    </source>
</evidence>
<dbReference type="CDD" id="cd00200">
    <property type="entry name" value="WD40"/>
    <property type="match status" value="1"/>
</dbReference>
<keyword evidence="6" id="KW-1185">Reference proteome</keyword>
<feature type="repeat" description="WD" evidence="4">
    <location>
        <begin position="178"/>
        <end position="219"/>
    </location>
</feature>
<dbReference type="STRING" id="551996.SAMN05192573_101152"/>
<protein>
    <submittedName>
        <fullName evidence="5">WD domain-containing protein, G-beta repeat-containing protein</fullName>
    </submittedName>
</protein>
<accession>A0A1G7N7D2</accession>
<name>A0A1G7N7D2_9SPHI</name>
<dbReference type="PROSITE" id="PS50082">
    <property type="entry name" value="WD_REPEATS_2"/>
    <property type="match status" value="5"/>
</dbReference>
<dbReference type="PRINTS" id="PR00320">
    <property type="entry name" value="GPROTEINBRPT"/>
</dbReference>
<feature type="repeat" description="WD" evidence="4">
    <location>
        <begin position="94"/>
        <end position="135"/>
    </location>
</feature>
<feature type="repeat" description="WD" evidence="4">
    <location>
        <begin position="220"/>
        <end position="251"/>
    </location>
</feature>
<evidence type="ECO:0000256" key="1">
    <source>
        <dbReference type="ARBA" id="ARBA00022490"/>
    </source>
</evidence>
<dbReference type="InterPro" id="IPR019775">
    <property type="entry name" value="WD40_repeat_CS"/>
</dbReference>
<evidence type="ECO:0000313" key="5">
    <source>
        <dbReference type="EMBL" id="SDF69797.1"/>
    </source>
</evidence>
<dbReference type="SUPFAM" id="SSF50978">
    <property type="entry name" value="WD40 repeat-like"/>
    <property type="match status" value="1"/>
</dbReference>
<dbReference type="GO" id="GO:0010992">
    <property type="term" value="P:ubiquitin recycling"/>
    <property type="evidence" value="ECO:0007669"/>
    <property type="project" value="TreeGrafter"/>
</dbReference>
<dbReference type="GO" id="GO:0043161">
    <property type="term" value="P:proteasome-mediated ubiquitin-dependent protein catabolic process"/>
    <property type="evidence" value="ECO:0007669"/>
    <property type="project" value="TreeGrafter"/>
</dbReference>
<keyword evidence="2 4" id="KW-0853">WD repeat</keyword>
<dbReference type="EMBL" id="FNCG01000001">
    <property type="protein sequence ID" value="SDF69797.1"/>
    <property type="molecule type" value="Genomic_DNA"/>
</dbReference>
<dbReference type="Gene3D" id="2.130.10.10">
    <property type="entry name" value="YVTN repeat-like/Quinoprotein amine dehydrogenase"/>
    <property type="match status" value="2"/>
</dbReference>
<feature type="repeat" description="WD" evidence="4">
    <location>
        <begin position="10"/>
        <end position="51"/>
    </location>
</feature>
<reference evidence="6" key="1">
    <citation type="submission" date="2016-10" db="EMBL/GenBank/DDBJ databases">
        <authorList>
            <person name="Varghese N."/>
            <person name="Submissions S."/>
        </authorList>
    </citation>
    <scope>NUCLEOTIDE SEQUENCE [LARGE SCALE GENOMIC DNA]</scope>
    <source>
        <strain evidence="6">Gh-67</strain>
    </source>
</reference>
<dbReference type="InterPro" id="IPR020472">
    <property type="entry name" value="WD40_PAC1"/>
</dbReference>
<sequence length="303" mass="33990">MITIQKTAELTGHANPIFTLELSQKPGILFTGGNDKGLVEWGLNDFTFIKVMFPVNASIYAIHCPEGYPLMFAGLRSGEVLVFDFIQQKLLKPLRHHRKAIFDIKSSVKKDELLIASEDGTVSVWNLKTLEMVHSITVSRDTVRCIAVSPDQKQVAFGCRDNHIAIYDLEDYTIIKALHGHTMAVFALVYSPDGSYIASGSRDAQVKIWDSSSYHEIKNVPAHLFAVNHIAFHPTLPYFATASMDKSIKIWGSDDFKLYKNISREKGYPGHVLSINKLAWGTSDQLLSVSDDKKIISWEIKFS</sequence>
<evidence type="ECO:0000313" key="6">
    <source>
        <dbReference type="Proteomes" id="UP000199705"/>
    </source>
</evidence>
<keyword evidence="1" id="KW-0963">Cytoplasm</keyword>
<dbReference type="RefSeq" id="WP_091162319.1">
    <property type="nucleotide sequence ID" value="NZ_FNCG01000001.1"/>
</dbReference>
<dbReference type="InterPro" id="IPR036322">
    <property type="entry name" value="WD40_repeat_dom_sf"/>
</dbReference>
<gene>
    <name evidence="5" type="ORF">SAMN05192573_101152</name>
</gene>
<proteinExistence type="predicted"/>
<dbReference type="GO" id="GO:0043130">
    <property type="term" value="F:ubiquitin binding"/>
    <property type="evidence" value="ECO:0007669"/>
    <property type="project" value="TreeGrafter"/>
</dbReference>
<dbReference type="SMART" id="SM00320">
    <property type="entry name" value="WD40"/>
    <property type="match status" value="6"/>
</dbReference>
<evidence type="ECO:0000256" key="3">
    <source>
        <dbReference type="ARBA" id="ARBA00022737"/>
    </source>
</evidence>
<dbReference type="Proteomes" id="UP000199705">
    <property type="component" value="Unassembled WGS sequence"/>
</dbReference>
<keyword evidence="3" id="KW-0677">Repeat</keyword>
<dbReference type="PANTHER" id="PTHR19849:SF0">
    <property type="entry name" value="PHOSPHOLIPASE A-2-ACTIVATING PROTEIN"/>
    <property type="match status" value="1"/>
</dbReference>
<dbReference type="PANTHER" id="PTHR19849">
    <property type="entry name" value="PHOSPHOLIPASE A-2-ACTIVATING PROTEIN"/>
    <property type="match status" value="1"/>
</dbReference>
<dbReference type="InterPro" id="IPR015943">
    <property type="entry name" value="WD40/YVTN_repeat-like_dom_sf"/>
</dbReference>
<dbReference type="InterPro" id="IPR001680">
    <property type="entry name" value="WD40_rpt"/>
</dbReference>
<dbReference type="Pfam" id="PF00400">
    <property type="entry name" value="WD40"/>
    <property type="match status" value="5"/>
</dbReference>